<keyword evidence="3" id="KW-1185">Reference proteome</keyword>
<dbReference type="GeneID" id="19947067"/>
<name>T0RUT3_SAPDV</name>
<dbReference type="OrthoDB" id="79587at2759"/>
<dbReference type="VEuPathDB" id="FungiDB:SDRG_06340"/>
<reference evidence="2 3" key="1">
    <citation type="submission" date="2012-04" db="EMBL/GenBank/DDBJ databases">
        <title>The Genome Sequence of Saprolegnia declina VS20.</title>
        <authorList>
            <consortium name="The Broad Institute Genome Sequencing Platform"/>
            <person name="Russ C."/>
            <person name="Nusbaum C."/>
            <person name="Tyler B."/>
            <person name="van West P."/>
            <person name="Dieguez-Uribeondo J."/>
            <person name="de Bruijn I."/>
            <person name="Tripathy S."/>
            <person name="Jiang R."/>
            <person name="Young S.K."/>
            <person name="Zeng Q."/>
            <person name="Gargeya S."/>
            <person name="Fitzgerald M."/>
            <person name="Haas B."/>
            <person name="Abouelleil A."/>
            <person name="Alvarado L."/>
            <person name="Arachchi H.M."/>
            <person name="Berlin A."/>
            <person name="Chapman S.B."/>
            <person name="Goldberg J."/>
            <person name="Griggs A."/>
            <person name="Gujja S."/>
            <person name="Hansen M."/>
            <person name="Howarth C."/>
            <person name="Imamovic A."/>
            <person name="Larimer J."/>
            <person name="McCowen C."/>
            <person name="Montmayeur A."/>
            <person name="Murphy C."/>
            <person name="Neiman D."/>
            <person name="Pearson M."/>
            <person name="Priest M."/>
            <person name="Roberts A."/>
            <person name="Saif S."/>
            <person name="Shea T."/>
            <person name="Sisk P."/>
            <person name="Sykes S."/>
            <person name="Wortman J."/>
            <person name="Nusbaum C."/>
            <person name="Birren B."/>
        </authorList>
    </citation>
    <scope>NUCLEOTIDE SEQUENCE [LARGE SCALE GENOMIC DNA]</scope>
    <source>
        <strain evidence="2 3">VS20</strain>
    </source>
</reference>
<gene>
    <name evidence="2" type="ORF">SDRG_06340</name>
</gene>
<organism evidence="2 3">
    <name type="scientific">Saprolegnia diclina (strain VS20)</name>
    <dbReference type="NCBI Taxonomy" id="1156394"/>
    <lineage>
        <taxon>Eukaryota</taxon>
        <taxon>Sar</taxon>
        <taxon>Stramenopiles</taxon>
        <taxon>Oomycota</taxon>
        <taxon>Saprolegniomycetes</taxon>
        <taxon>Saprolegniales</taxon>
        <taxon>Saprolegniaceae</taxon>
        <taxon>Saprolegnia</taxon>
    </lineage>
</organism>
<feature type="compositionally biased region" description="Polar residues" evidence="1">
    <location>
        <begin position="543"/>
        <end position="573"/>
    </location>
</feature>
<evidence type="ECO:0000256" key="1">
    <source>
        <dbReference type="SAM" id="MobiDB-lite"/>
    </source>
</evidence>
<dbReference type="RefSeq" id="XP_008610339.1">
    <property type="nucleotide sequence ID" value="XM_008612117.1"/>
</dbReference>
<evidence type="ECO:0000313" key="3">
    <source>
        <dbReference type="Proteomes" id="UP000030762"/>
    </source>
</evidence>
<dbReference type="Proteomes" id="UP000030762">
    <property type="component" value="Unassembled WGS sequence"/>
</dbReference>
<evidence type="ECO:0000313" key="2">
    <source>
        <dbReference type="EMBL" id="EQC36233.1"/>
    </source>
</evidence>
<protein>
    <submittedName>
        <fullName evidence="2">Uncharacterized protein</fullName>
    </submittedName>
</protein>
<accession>T0RUT3</accession>
<feature type="compositionally biased region" description="Polar residues" evidence="1">
    <location>
        <begin position="659"/>
        <end position="686"/>
    </location>
</feature>
<dbReference type="eggNOG" id="ENOG502SR4G">
    <property type="taxonomic scope" value="Eukaryota"/>
</dbReference>
<dbReference type="AlphaFoldDB" id="T0RUT3"/>
<feature type="compositionally biased region" description="Basic and acidic residues" evidence="1">
    <location>
        <begin position="417"/>
        <end position="434"/>
    </location>
</feature>
<dbReference type="InParanoid" id="T0RUT3"/>
<feature type="region of interest" description="Disordered" evidence="1">
    <location>
        <begin position="415"/>
        <end position="445"/>
    </location>
</feature>
<feature type="compositionally biased region" description="Low complexity" evidence="1">
    <location>
        <begin position="732"/>
        <end position="745"/>
    </location>
</feature>
<dbReference type="EMBL" id="JH767148">
    <property type="protein sequence ID" value="EQC36233.1"/>
    <property type="molecule type" value="Genomic_DNA"/>
</dbReference>
<feature type="region of interest" description="Disordered" evidence="1">
    <location>
        <begin position="528"/>
        <end position="686"/>
    </location>
</feature>
<feature type="region of interest" description="Disordered" evidence="1">
    <location>
        <begin position="727"/>
        <end position="751"/>
    </location>
</feature>
<feature type="compositionally biased region" description="Basic and acidic residues" evidence="1">
    <location>
        <begin position="646"/>
        <end position="658"/>
    </location>
</feature>
<sequence length="968" mass="107194">MQSINHLVGLAVGKRTLLLEQMAKAKKKTLQGAEESAHELVQLLQQETKKRKYATMINLIKVMKFSFVDSETCMRRLHEAGFAAALVDVLKALKNVNQGRWLEVFLTNLADLAEWDLFPSQFRKALVEEVLAVIERRLSDCDPLATEAMSVVTAIFSSNAQGTLSDMQASTTCIPKMLHIAYNIPKMKSFHLQALLVEFVYRVLRLLRKGSGKKEQDLVASLLQKLPSTLSKWISEVTAKQFRQGTRDILNQFNREVGVVTTFALQSIVLEGSGKTRITASSAPWIDIGGLTCEVELQVPVKAEDAQGLLKLHANDIDGYHVHTGSGITMIVKPTLSLADVIPNVNDAEWGLVKGVSVVFEANAQALADLEKALCERFGPPKSTRHTVPGQLKEGRQVQAKKNPSAFYNALASAQENEMKTKDAEPSRKEDANKSKVMKATKNAESSREIKAEYIASGGSDELTTKRLPMAPMKGQGKRSIDQVEPTTDHRIGLTAMRHPDRRAPSVKKLTSASVGMVEVATRVVARKAAASPPHKRMKVEPETQQQAPAQKKVTSASNKIETMKPTPSTRRNVQIKEEVLSEPVDKAPPTRSSTRLGRQRATERRFHHHKESRYGYDPQGDEQAQQSSLPHVEQHPNHEYGVSLDGHDKRQAYDRNSSEQGIITGHRSTASAKNTRSLASETTGKSSLTTLIESMQQFSNDFRASNKCNSGEDEPQDAEERCIAWVPPESPTSSQTSDTSSSMSLDPEPDGCHYPSKETMHVIAVSPKPNVPLTRKPICGKHEVHGSAKTMEPPRSKLDPQETQRHLLSQLKLLGDAVLAEQDAFRESKIEALCRHGFATLKTQASKHVQHLQSRMSTDAIESSLGVTLKGHRDTMDQLAGLQDAVSSHLDTSDTAEDELLQGCFDLKHTVLETLRIKWQDQLRPAQKKSDACRSTRGRQMHNKLQEISTKFNTSDLHAMQAMLGRI</sequence>
<feature type="compositionally biased region" description="Basic and acidic residues" evidence="1">
    <location>
        <begin position="575"/>
        <end position="586"/>
    </location>
</feature>
<proteinExistence type="predicted"/>